<protein>
    <submittedName>
        <fullName evidence="1">Uncharacterized protein</fullName>
    </submittedName>
</protein>
<accession>F0RIF0</accession>
<dbReference type="STRING" id="867900.Celly_1454"/>
<dbReference type="Proteomes" id="UP000007487">
    <property type="component" value="Chromosome"/>
</dbReference>
<dbReference type="RefSeq" id="WP_013621026.1">
    <property type="nucleotide sequence ID" value="NC_015167.1"/>
</dbReference>
<proteinExistence type="predicted"/>
<gene>
    <name evidence="1" type="ordered locus">Celly_1454</name>
</gene>
<dbReference type="HOGENOM" id="CLU_2286433_0_0_10"/>
<dbReference type="AlphaFoldDB" id="F0RIF0"/>
<sequence>MKKINFSEEEVKSLLFVIEKRIDSIRDVEISQPKFIKNEFYYPLFTTRGKLEKRETKFLKKEIEILKICLNNFGIKEEVMEINGFKKNRLVRPFSSAYKKL</sequence>
<dbReference type="EMBL" id="CP002534">
    <property type="protein sequence ID" value="ADY29279.1"/>
    <property type="molecule type" value="Genomic_DNA"/>
</dbReference>
<evidence type="ECO:0000313" key="2">
    <source>
        <dbReference type="Proteomes" id="UP000007487"/>
    </source>
</evidence>
<dbReference type="KEGG" id="cly:Celly_1454"/>
<reference evidence="1 2" key="1">
    <citation type="journal article" date="2011" name="Stand. Genomic Sci.">
        <title>Complete genome sequence of Cellulophaga lytica type strain (LIM- 21).</title>
        <authorList>
            <person name="Pati A."/>
            <person name="Abt B."/>
            <person name="Teshima H."/>
            <person name="Nolan M."/>
            <person name="Lapidus A."/>
            <person name="Lucas S."/>
            <person name="Hammon N."/>
            <person name="Deshpande S."/>
            <person name="Cheng J.F."/>
            <person name="Tapia R."/>
            <person name="Han C."/>
            <person name="Goodwin L."/>
            <person name="Pitluck S."/>
            <person name="Liolios K."/>
            <person name="Pagani I."/>
            <person name="Mavromatis K."/>
            <person name="Ovchinikova G."/>
            <person name="Chen A."/>
            <person name="Palaniappan K."/>
            <person name="Land M."/>
            <person name="Hauser L."/>
            <person name="Jeffries C.D."/>
            <person name="Detter J.C."/>
            <person name="Brambilla E.M."/>
            <person name="Kannan K.P."/>
            <person name="Rohde M."/>
            <person name="Spring S."/>
            <person name="Goker M."/>
            <person name="Woyke T."/>
            <person name="Bristow J."/>
            <person name="Eisen J.A."/>
            <person name="Markowitz V."/>
            <person name="Hugenholtz P."/>
            <person name="Kyrpides N.C."/>
            <person name="Klenk H.P."/>
            <person name="Ivanova N."/>
        </authorList>
    </citation>
    <scope>NUCLEOTIDE SEQUENCE [LARGE SCALE GENOMIC DNA]</scope>
    <source>
        <strain evidence="2">ATCC 23178 / DSM 7489 / JCM 8516 / NBRC 14961 / NCIMB 1423 / VKM B-1433 / Cy l20</strain>
    </source>
</reference>
<name>F0RIF0_CELLC</name>
<evidence type="ECO:0000313" key="1">
    <source>
        <dbReference type="EMBL" id="ADY29279.1"/>
    </source>
</evidence>
<keyword evidence="2" id="KW-1185">Reference proteome</keyword>
<organism evidence="1 2">
    <name type="scientific">Cellulophaga lytica (strain ATCC 23178 / DSM 7489 / JCM 8516 / NBRC 14961 / NCIMB 1423 / VKM B-1433 / Cy l20)</name>
    <dbReference type="NCBI Taxonomy" id="867900"/>
    <lineage>
        <taxon>Bacteria</taxon>
        <taxon>Pseudomonadati</taxon>
        <taxon>Bacteroidota</taxon>
        <taxon>Flavobacteriia</taxon>
        <taxon>Flavobacteriales</taxon>
        <taxon>Flavobacteriaceae</taxon>
        <taxon>Cellulophaga</taxon>
    </lineage>
</organism>